<feature type="compositionally biased region" description="Polar residues" evidence="1">
    <location>
        <begin position="143"/>
        <end position="157"/>
    </location>
</feature>
<evidence type="ECO:0000313" key="3">
    <source>
        <dbReference type="Proteomes" id="UP001488838"/>
    </source>
</evidence>
<dbReference type="EMBL" id="JBBHLL010000264">
    <property type="protein sequence ID" value="KAK7807714.1"/>
    <property type="molecule type" value="Genomic_DNA"/>
</dbReference>
<evidence type="ECO:0000256" key="1">
    <source>
        <dbReference type="SAM" id="MobiDB-lite"/>
    </source>
</evidence>
<proteinExistence type="predicted"/>
<dbReference type="Proteomes" id="UP001488838">
    <property type="component" value="Unassembled WGS sequence"/>
</dbReference>
<sequence>MEQVIMLEIKNVLGVSVVTDSTVLCTVTVTLIPSCLLLHSTQHRPPRRIAFTPALVFLGLLETHRCESRTSKISCIPCQPETLLESLQLRASRCSSTRCPGLCGAERDSWHREMAKPQNSSARNRIHVQCPRFPLSSRDTEVTRQSAAQLNPLSHYH</sequence>
<feature type="region of interest" description="Disordered" evidence="1">
    <location>
        <begin position="137"/>
        <end position="157"/>
    </location>
</feature>
<dbReference type="AlphaFoldDB" id="A0AAW0I097"/>
<accession>A0AAW0I097</accession>
<organism evidence="2 3">
    <name type="scientific">Myodes glareolus</name>
    <name type="common">Bank vole</name>
    <name type="synonym">Clethrionomys glareolus</name>
    <dbReference type="NCBI Taxonomy" id="447135"/>
    <lineage>
        <taxon>Eukaryota</taxon>
        <taxon>Metazoa</taxon>
        <taxon>Chordata</taxon>
        <taxon>Craniata</taxon>
        <taxon>Vertebrata</taxon>
        <taxon>Euteleostomi</taxon>
        <taxon>Mammalia</taxon>
        <taxon>Eutheria</taxon>
        <taxon>Euarchontoglires</taxon>
        <taxon>Glires</taxon>
        <taxon>Rodentia</taxon>
        <taxon>Myomorpha</taxon>
        <taxon>Muroidea</taxon>
        <taxon>Cricetidae</taxon>
        <taxon>Arvicolinae</taxon>
        <taxon>Myodes</taxon>
    </lineage>
</organism>
<comment type="caution">
    <text evidence="2">The sequence shown here is derived from an EMBL/GenBank/DDBJ whole genome shotgun (WGS) entry which is preliminary data.</text>
</comment>
<keyword evidence="3" id="KW-1185">Reference proteome</keyword>
<reference evidence="2 3" key="1">
    <citation type="journal article" date="2023" name="bioRxiv">
        <title>Conserved and derived expression patterns and positive selection on dental genes reveal complex evolutionary context of ever-growing rodent molars.</title>
        <authorList>
            <person name="Calamari Z.T."/>
            <person name="Song A."/>
            <person name="Cohen E."/>
            <person name="Akter M."/>
            <person name="Roy R.D."/>
            <person name="Hallikas O."/>
            <person name="Christensen M.M."/>
            <person name="Li P."/>
            <person name="Marangoni P."/>
            <person name="Jernvall J."/>
            <person name="Klein O.D."/>
        </authorList>
    </citation>
    <scope>NUCLEOTIDE SEQUENCE [LARGE SCALE GENOMIC DNA]</scope>
    <source>
        <strain evidence="2">V071</strain>
    </source>
</reference>
<gene>
    <name evidence="2" type="ORF">U0070_010929</name>
</gene>
<protein>
    <submittedName>
        <fullName evidence="2">Uncharacterized protein</fullName>
    </submittedName>
</protein>
<evidence type="ECO:0000313" key="2">
    <source>
        <dbReference type="EMBL" id="KAK7807714.1"/>
    </source>
</evidence>
<name>A0AAW0I097_MYOGA</name>